<dbReference type="SUPFAM" id="SSF117281">
    <property type="entry name" value="Kelch motif"/>
    <property type="match status" value="2"/>
</dbReference>
<evidence type="ECO:0000313" key="6">
    <source>
        <dbReference type="Proteomes" id="UP000789342"/>
    </source>
</evidence>
<proteinExistence type="predicted"/>
<feature type="region of interest" description="Disordered" evidence="3">
    <location>
        <begin position="688"/>
        <end position="735"/>
    </location>
</feature>
<dbReference type="AlphaFoldDB" id="A0A9N9CM11"/>
<sequence length="763" mass="82615">MGMTTVGPRITNRMQLQTIMKSFAKIFFISLPTFIFLVISAFLPTIALGDPTTTLTIPVMQWINLGANLKGNAPVGLKDFGIGYSKDKNMLIIFGGTTASGNKNGQTYLADLNNLVWSSPSDPHGPQARSDMLYGMDVWGSYRNTFVISCGKGDGDVIFNDTWAFDVNYGTWTQIKDVTSMSGPVPQLYSAVGGIDTTTQTGSQVTPNNTMWMSHGTDGTKFYTDLWAQVFRGSWTPNEMNLSTVWYKVPTSGELPQGRKEPGGAILPGGRLAIYGGCNESTADCAIPDVSALVLGSDYNKGTPLSVTNAFWSSKSQCLGAREDAAMVMNGNSGVPAYTTQVIVFGGKSSKNSPVGDTGEVGIMDTSSGVWARVIPQGDSLPKTRAGARMVATGNVVYSSSSSSGVSDILMFGGEALDGSSTNLNDLWILRLSNTPTSSSNATKMNFLDCIISPDKGNTHDNTPSGNVNFNNENLSKSHYLLTTLSYIFLFIATTVLRFGYGVVSIWRIGSIYGALIVASYATAFYGFAVAFEDKHQSHFSTTHGILGLLFLAVLYVLIPILAMISLINKKDSVPHTPPGESNDHEDESSGGGIGSRIATLFHLKSPESSKSPRSFEVNRNGNREDDPSMLKPAGDSWVEKRKSVTESAVYNTSSRGSMSNSKRVSQRYPKRRNSLLVNLMAHIAGRGGRVEDNENPHGESENENRDSRIIGRSPGTGTSHREVIEEEEMDEETKQAELEQEITNREVMVMTIPKRRLTVVNA</sequence>
<gene>
    <name evidence="5" type="ORF">AMORRO_LOCUS7899</name>
</gene>
<feature type="transmembrane region" description="Helical" evidence="4">
    <location>
        <begin position="544"/>
        <end position="568"/>
    </location>
</feature>
<protein>
    <submittedName>
        <fullName evidence="5">950_t:CDS:1</fullName>
    </submittedName>
</protein>
<evidence type="ECO:0000256" key="4">
    <source>
        <dbReference type="SAM" id="Phobius"/>
    </source>
</evidence>
<keyword evidence="6" id="KW-1185">Reference proteome</keyword>
<keyword evidence="4" id="KW-0472">Membrane</keyword>
<keyword evidence="1" id="KW-0880">Kelch repeat</keyword>
<feature type="region of interest" description="Disordered" evidence="3">
    <location>
        <begin position="606"/>
        <end position="669"/>
    </location>
</feature>
<dbReference type="Gene3D" id="1.20.120.1770">
    <property type="match status" value="1"/>
</dbReference>
<dbReference type="Proteomes" id="UP000789342">
    <property type="component" value="Unassembled WGS sequence"/>
</dbReference>
<keyword evidence="4" id="KW-1133">Transmembrane helix</keyword>
<evidence type="ECO:0000313" key="5">
    <source>
        <dbReference type="EMBL" id="CAG8603841.1"/>
    </source>
</evidence>
<dbReference type="PANTHER" id="PTHR46647">
    <property type="entry name" value="RAB9 EFFECTOR PROTEIN WITH KELCH MOTIFS"/>
    <property type="match status" value="1"/>
</dbReference>
<comment type="caution">
    <text evidence="5">The sequence shown here is derived from an EMBL/GenBank/DDBJ whole genome shotgun (WGS) entry which is preliminary data.</text>
</comment>
<dbReference type="PANTHER" id="PTHR46647:SF1">
    <property type="entry name" value="RAB9 EFFECTOR PROTEIN WITH KELCH MOTIFS"/>
    <property type="match status" value="1"/>
</dbReference>
<feature type="compositionally biased region" description="Basic and acidic residues" evidence="3">
    <location>
        <begin position="689"/>
        <end position="710"/>
    </location>
</feature>
<evidence type="ECO:0000256" key="1">
    <source>
        <dbReference type="ARBA" id="ARBA00022441"/>
    </source>
</evidence>
<reference evidence="5" key="1">
    <citation type="submission" date="2021-06" db="EMBL/GenBank/DDBJ databases">
        <authorList>
            <person name="Kallberg Y."/>
            <person name="Tangrot J."/>
            <person name="Rosling A."/>
        </authorList>
    </citation>
    <scope>NUCLEOTIDE SEQUENCE</scope>
    <source>
        <strain evidence="5">CL551</strain>
    </source>
</reference>
<dbReference type="InterPro" id="IPR015915">
    <property type="entry name" value="Kelch-typ_b-propeller"/>
</dbReference>
<dbReference type="EMBL" id="CAJVPV010006361">
    <property type="protein sequence ID" value="CAG8603841.1"/>
    <property type="molecule type" value="Genomic_DNA"/>
</dbReference>
<name>A0A9N9CM11_9GLOM</name>
<evidence type="ECO:0000256" key="3">
    <source>
        <dbReference type="SAM" id="MobiDB-lite"/>
    </source>
</evidence>
<dbReference type="OrthoDB" id="10250130at2759"/>
<accession>A0A9N9CM11</accession>
<organism evidence="5 6">
    <name type="scientific">Acaulospora morrowiae</name>
    <dbReference type="NCBI Taxonomy" id="94023"/>
    <lineage>
        <taxon>Eukaryota</taxon>
        <taxon>Fungi</taxon>
        <taxon>Fungi incertae sedis</taxon>
        <taxon>Mucoromycota</taxon>
        <taxon>Glomeromycotina</taxon>
        <taxon>Glomeromycetes</taxon>
        <taxon>Diversisporales</taxon>
        <taxon>Acaulosporaceae</taxon>
        <taxon>Acaulospora</taxon>
    </lineage>
</organism>
<dbReference type="Gene3D" id="2.120.10.80">
    <property type="entry name" value="Kelch-type beta propeller"/>
    <property type="match status" value="2"/>
</dbReference>
<keyword evidence="2" id="KW-0677">Repeat</keyword>
<feature type="transmembrane region" description="Helical" evidence="4">
    <location>
        <begin position="512"/>
        <end position="532"/>
    </location>
</feature>
<feature type="transmembrane region" description="Helical" evidence="4">
    <location>
        <begin position="480"/>
        <end position="500"/>
    </location>
</feature>
<dbReference type="InterPro" id="IPR052124">
    <property type="entry name" value="Rab9_kelch_effector"/>
</dbReference>
<keyword evidence="4" id="KW-0812">Transmembrane</keyword>
<feature type="compositionally biased region" description="Polar residues" evidence="3">
    <location>
        <begin position="646"/>
        <end position="664"/>
    </location>
</feature>
<feature type="compositionally biased region" description="Polar residues" evidence="3">
    <location>
        <begin position="607"/>
        <end position="621"/>
    </location>
</feature>
<evidence type="ECO:0000256" key="2">
    <source>
        <dbReference type="ARBA" id="ARBA00022737"/>
    </source>
</evidence>
<dbReference type="Pfam" id="PF24681">
    <property type="entry name" value="Kelch_KLHDC2_KLHL20_DRC7"/>
    <property type="match status" value="1"/>
</dbReference>